<evidence type="ECO:0000256" key="3">
    <source>
        <dbReference type="RuleBase" id="RU000363"/>
    </source>
</evidence>
<gene>
    <name evidence="4" type="ORF">D3Y57_04475</name>
</gene>
<dbReference type="SUPFAM" id="SSF51735">
    <property type="entry name" value="NAD(P)-binding Rossmann-fold domains"/>
    <property type="match status" value="1"/>
</dbReference>
<evidence type="ECO:0000313" key="4">
    <source>
        <dbReference type="EMBL" id="AYJ85280.1"/>
    </source>
</evidence>
<keyword evidence="2" id="KW-0560">Oxidoreductase</keyword>
<dbReference type="GO" id="GO:0016491">
    <property type="term" value="F:oxidoreductase activity"/>
    <property type="evidence" value="ECO:0007669"/>
    <property type="project" value="UniProtKB-KW"/>
</dbReference>
<comment type="similarity">
    <text evidence="1 3">Belongs to the short-chain dehydrogenases/reductases (SDR) family.</text>
</comment>
<dbReference type="Pfam" id="PF00106">
    <property type="entry name" value="adh_short"/>
    <property type="match status" value="1"/>
</dbReference>
<protein>
    <submittedName>
        <fullName evidence="4">SDR family oxidoreductase</fullName>
    </submittedName>
</protein>
<evidence type="ECO:0000313" key="5">
    <source>
        <dbReference type="Proteomes" id="UP000276254"/>
    </source>
</evidence>
<dbReference type="CDD" id="cd05233">
    <property type="entry name" value="SDR_c"/>
    <property type="match status" value="1"/>
</dbReference>
<keyword evidence="5" id="KW-1185">Reference proteome</keyword>
<organism evidence="4 5">
    <name type="scientific">Sphingomonas paeninsulae</name>
    <dbReference type="NCBI Taxonomy" id="2319844"/>
    <lineage>
        <taxon>Bacteria</taxon>
        <taxon>Pseudomonadati</taxon>
        <taxon>Pseudomonadota</taxon>
        <taxon>Alphaproteobacteria</taxon>
        <taxon>Sphingomonadales</taxon>
        <taxon>Sphingomonadaceae</taxon>
        <taxon>Sphingomonas</taxon>
    </lineage>
</organism>
<accession>A0A494T8M2</accession>
<dbReference type="PRINTS" id="PR00080">
    <property type="entry name" value="SDRFAMILY"/>
</dbReference>
<dbReference type="KEGG" id="spha:D3Y57_04475"/>
<dbReference type="EMBL" id="CP032828">
    <property type="protein sequence ID" value="AYJ85280.1"/>
    <property type="molecule type" value="Genomic_DNA"/>
</dbReference>
<dbReference type="InterPro" id="IPR036291">
    <property type="entry name" value="NAD(P)-bd_dom_sf"/>
</dbReference>
<keyword evidence="4" id="KW-0614">Plasmid</keyword>
<dbReference type="AlphaFoldDB" id="A0A494T8M2"/>
<evidence type="ECO:0000256" key="2">
    <source>
        <dbReference type="ARBA" id="ARBA00023002"/>
    </source>
</evidence>
<reference evidence="4 5" key="1">
    <citation type="submission" date="2018-09" db="EMBL/GenBank/DDBJ databases">
        <title>Sphingomonas peninsula sp. nov., isolated from fildes peninsula, Antarctic soil.</title>
        <authorList>
            <person name="Yingchao G."/>
        </authorList>
    </citation>
    <scope>NUCLEOTIDE SEQUENCE [LARGE SCALE GENOMIC DNA]</scope>
    <source>
        <strain evidence="4 5">YZ-8</strain>
        <plasmid evidence="4 5">unnamed1</plasmid>
    </source>
</reference>
<sequence length="212" mass="22629">MAVAVDVGRDDAIDHVLDTVYGRFGDIDILMNNVGVLASGKPEDIPISEWERILNLNLMSAIRAIHQLIPGMIARGHGHIINTASFAGLFPYAWDRLPYVASKAAMIGVSEGLSLYLQPQGVGVTCLCPGPVRTAIGSTIRSWTPGIAPRGPGAQYAVMEPDAVGDLLADAVEANRFFVPTDEQVREPMLRRADNPDLFLTGQIALLAGSPG</sequence>
<dbReference type="Gene3D" id="3.40.50.720">
    <property type="entry name" value="NAD(P)-binding Rossmann-like Domain"/>
    <property type="match status" value="1"/>
</dbReference>
<geneLocation type="plasmid" evidence="4">
    <name>unnamed1</name>
</geneLocation>
<dbReference type="PANTHER" id="PTHR43391">
    <property type="entry name" value="RETINOL DEHYDROGENASE-RELATED"/>
    <property type="match status" value="1"/>
</dbReference>
<name>A0A494T8M2_SPHPE</name>
<proteinExistence type="inferred from homology"/>
<dbReference type="Proteomes" id="UP000276254">
    <property type="component" value="Plasmid unnamed1"/>
</dbReference>
<dbReference type="PRINTS" id="PR00081">
    <property type="entry name" value="GDHRDH"/>
</dbReference>
<evidence type="ECO:0000256" key="1">
    <source>
        <dbReference type="ARBA" id="ARBA00006484"/>
    </source>
</evidence>
<dbReference type="InterPro" id="IPR002347">
    <property type="entry name" value="SDR_fam"/>
</dbReference>
<dbReference type="PANTHER" id="PTHR43391:SF26">
    <property type="entry name" value="BLL7251 PROTEIN"/>
    <property type="match status" value="1"/>
</dbReference>
<dbReference type="OrthoDB" id="9810734at2"/>